<organism evidence="9 10">
    <name type="scientific">Amanita thiersii Skay4041</name>
    <dbReference type="NCBI Taxonomy" id="703135"/>
    <lineage>
        <taxon>Eukaryota</taxon>
        <taxon>Fungi</taxon>
        <taxon>Dikarya</taxon>
        <taxon>Basidiomycota</taxon>
        <taxon>Agaricomycotina</taxon>
        <taxon>Agaricomycetes</taxon>
        <taxon>Agaricomycetidae</taxon>
        <taxon>Agaricales</taxon>
        <taxon>Pluteineae</taxon>
        <taxon>Amanitaceae</taxon>
        <taxon>Amanita</taxon>
    </lineage>
</organism>
<evidence type="ECO:0000256" key="5">
    <source>
        <dbReference type="ARBA" id="ARBA00023242"/>
    </source>
</evidence>
<accession>A0A2A9NWT2</accession>
<dbReference type="SUPFAM" id="SSF47459">
    <property type="entry name" value="HLH, helix-loop-helix DNA-binding domain"/>
    <property type="match status" value="1"/>
</dbReference>
<evidence type="ECO:0000256" key="2">
    <source>
        <dbReference type="ARBA" id="ARBA00023015"/>
    </source>
</evidence>
<dbReference type="GO" id="GO:0005634">
    <property type="term" value="C:nucleus"/>
    <property type="evidence" value="ECO:0007669"/>
    <property type="project" value="UniProtKB-SubCell"/>
</dbReference>
<keyword evidence="10" id="KW-1185">Reference proteome</keyword>
<dbReference type="AlphaFoldDB" id="A0A2A9NWT2"/>
<evidence type="ECO:0000313" key="9">
    <source>
        <dbReference type="EMBL" id="PFH52306.1"/>
    </source>
</evidence>
<reference evidence="9 10" key="1">
    <citation type="submission" date="2014-02" db="EMBL/GenBank/DDBJ databases">
        <title>Transposable element dynamics among asymbiotic and ectomycorrhizal Amanita fungi.</title>
        <authorList>
            <consortium name="DOE Joint Genome Institute"/>
            <person name="Hess J."/>
            <person name="Skrede I."/>
            <person name="Wolfe B."/>
            <person name="LaButti K."/>
            <person name="Ohm R.A."/>
            <person name="Grigoriev I.V."/>
            <person name="Pringle A."/>
        </authorList>
    </citation>
    <scope>NUCLEOTIDE SEQUENCE [LARGE SCALE GENOMIC DNA]</scope>
    <source>
        <strain evidence="9 10">SKay4041</strain>
    </source>
</reference>
<feature type="compositionally biased region" description="Low complexity" evidence="7">
    <location>
        <begin position="129"/>
        <end position="144"/>
    </location>
</feature>
<evidence type="ECO:0000259" key="8">
    <source>
        <dbReference type="PROSITE" id="PS50888"/>
    </source>
</evidence>
<dbReference type="Pfam" id="PF00010">
    <property type="entry name" value="HLH"/>
    <property type="match status" value="1"/>
</dbReference>
<dbReference type="OrthoDB" id="5778525at2759"/>
<feature type="compositionally biased region" description="Low complexity" evidence="7">
    <location>
        <begin position="106"/>
        <end position="116"/>
    </location>
</feature>
<dbReference type="STRING" id="703135.A0A2A9NWT2"/>
<evidence type="ECO:0000256" key="6">
    <source>
        <dbReference type="SAM" id="Coils"/>
    </source>
</evidence>
<sequence>MDHQHHPAIQDDPSHLSPSSYGFYPSEQDPTYNLAYSSPMAPYQVVQHAANQPRQLVPDLQQQQGLQQYHNISLIAPHQYQSPVFSSSPPHVPLPLSNSPPPPSPDMYDPMSPPVSGSDTSADGFYHHSNSSGANSPSSSRANSLVHRHIRYNPTPSPTSSSGRRRRGRSHDSDEEDNMGVAYAENLAHSRKEATRRQRIEAEQRRRDELRDGYAKLKEVLPISNQKSSKVSLLERATNHIVALEKTNKELRERLASLEQEMQRLRTINEKISLTAAEAASPSIFDGRPLSPPPDAPHQGHSLASVKGQQPPLEDSSPSASESGY</sequence>
<evidence type="ECO:0000256" key="4">
    <source>
        <dbReference type="ARBA" id="ARBA00023163"/>
    </source>
</evidence>
<keyword evidence="4" id="KW-0804">Transcription</keyword>
<feature type="compositionally biased region" description="Pro residues" evidence="7">
    <location>
        <begin position="90"/>
        <end position="105"/>
    </location>
</feature>
<feature type="domain" description="BHLH" evidence="8">
    <location>
        <begin position="194"/>
        <end position="244"/>
    </location>
</feature>
<evidence type="ECO:0000256" key="3">
    <source>
        <dbReference type="ARBA" id="ARBA00023125"/>
    </source>
</evidence>
<dbReference type="GO" id="GO:0046983">
    <property type="term" value="F:protein dimerization activity"/>
    <property type="evidence" value="ECO:0007669"/>
    <property type="project" value="InterPro"/>
</dbReference>
<dbReference type="PANTHER" id="PTHR15741">
    <property type="entry name" value="BASIC HELIX-LOOP-HELIX ZIP TRANSCRIPTION FACTOR"/>
    <property type="match status" value="1"/>
</dbReference>
<feature type="region of interest" description="Disordered" evidence="7">
    <location>
        <begin position="83"/>
        <end position="180"/>
    </location>
</feature>
<comment type="subcellular location">
    <subcellularLocation>
        <location evidence="1">Nucleus</location>
    </subcellularLocation>
</comment>
<evidence type="ECO:0000313" key="10">
    <source>
        <dbReference type="Proteomes" id="UP000242287"/>
    </source>
</evidence>
<dbReference type="SMART" id="SM00353">
    <property type="entry name" value="HLH"/>
    <property type="match status" value="1"/>
</dbReference>
<dbReference type="GO" id="GO:0000981">
    <property type="term" value="F:DNA-binding transcription factor activity, RNA polymerase II-specific"/>
    <property type="evidence" value="ECO:0007669"/>
    <property type="project" value="TreeGrafter"/>
</dbReference>
<dbReference type="InterPro" id="IPR036638">
    <property type="entry name" value="HLH_DNA-bd_sf"/>
</dbReference>
<proteinExistence type="predicted"/>
<dbReference type="InterPro" id="IPR011598">
    <property type="entry name" value="bHLH_dom"/>
</dbReference>
<dbReference type="InterPro" id="IPR052207">
    <property type="entry name" value="Max-like/E-box_TFs"/>
</dbReference>
<feature type="compositionally biased region" description="Basic and acidic residues" evidence="7">
    <location>
        <begin position="1"/>
        <end position="14"/>
    </location>
</feature>
<evidence type="ECO:0000256" key="1">
    <source>
        <dbReference type="ARBA" id="ARBA00004123"/>
    </source>
</evidence>
<name>A0A2A9NWT2_9AGAR</name>
<dbReference type="GO" id="GO:0000978">
    <property type="term" value="F:RNA polymerase II cis-regulatory region sequence-specific DNA binding"/>
    <property type="evidence" value="ECO:0007669"/>
    <property type="project" value="TreeGrafter"/>
</dbReference>
<dbReference type="EMBL" id="KZ301980">
    <property type="protein sequence ID" value="PFH52306.1"/>
    <property type="molecule type" value="Genomic_DNA"/>
</dbReference>
<keyword evidence="3" id="KW-0238">DNA-binding</keyword>
<feature type="coiled-coil region" evidence="6">
    <location>
        <begin position="200"/>
        <end position="275"/>
    </location>
</feature>
<feature type="compositionally biased region" description="Polar residues" evidence="7">
    <location>
        <begin position="316"/>
        <end position="325"/>
    </location>
</feature>
<feature type="region of interest" description="Disordered" evidence="7">
    <location>
        <begin position="279"/>
        <end position="325"/>
    </location>
</feature>
<feature type="region of interest" description="Disordered" evidence="7">
    <location>
        <begin position="1"/>
        <end position="29"/>
    </location>
</feature>
<protein>
    <recommendedName>
        <fullName evidence="8">BHLH domain-containing protein</fullName>
    </recommendedName>
</protein>
<gene>
    <name evidence="9" type="ORF">AMATHDRAFT_46428</name>
</gene>
<dbReference type="Gene3D" id="4.10.280.10">
    <property type="entry name" value="Helix-loop-helix DNA-binding domain"/>
    <property type="match status" value="1"/>
</dbReference>
<keyword evidence="5" id="KW-0539">Nucleus</keyword>
<dbReference type="PROSITE" id="PS50888">
    <property type="entry name" value="BHLH"/>
    <property type="match status" value="1"/>
</dbReference>
<evidence type="ECO:0000256" key="7">
    <source>
        <dbReference type="SAM" id="MobiDB-lite"/>
    </source>
</evidence>
<dbReference type="PANTHER" id="PTHR15741:SF27">
    <property type="entry name" value="TRANSCRIPTION FACTOR AP-4"/>
    <property type="match status" value="1"/>
</dbReference>
<keyword evidence="2" id="KW-0805">Transcription regulation</keyword>
<dbReference type="Proteomes" id="UP000242287">
    <property type="component" value="Unassembled WGS sequence"/>
</dbReference>
<keyword evidence="6" id="KW-0175">Coiled coil</keyword>